<evidence type="ECO:0000256" key="3">
    <source>
        <dbReference type="SAM" id="MobiDB-lite"/>
    </source>
</evidence>
<evidence type="ECO:0000256" key="1">
    <source>
        <dbReference type="ARBA" id="ARBA00009778"/>
    </source>
</evidence>
<evidence type="ECO:0000256" key="2">
    <source>
        <dbReference type="ARBA" id="ARBA00023054"/>
    </source>
</evidence>
<feature type="region of interest" description="Disordered" evidence="3">
    <location>
        <begin position="28"/>
        <end position="111"/>
    </location>
</feature>
<protein>
    <submittedName>
        <fullName evidence="4">Interactor of constitutive active ROPs 2, chloroplastic</fullName>
    </submittedName>
</protein>
<feature type="compositionally biased region" description="Polar residues" evidence="3">
    <location>
        <begin position="31"/>
        <end position="41"/>
    </location>
</feature>
<dbReference type="PANTHER" id="PTHR34224:SF4">
    <property type="entry name" value="INTERACTOR OF CONSTITUTIVE ACTIVE ROPS 2, CHLOROPLASTIC"/>
    <property type="match status" value="1"/>
</dbReference>
<dbReference type="InterPro" id="IPR029688">
    <property type="entry name" value="ICR"/>
</dbReference>
<sequence length="111" mass="12551">MCSNHGNQAPRATFASFAISRNYCRRAAADNSVSHSPSNRTPKARSPKVTDRRSPCTLTSEKVKEQLNQLESWKKRAHEDAEEAKKQLAEMSKKLQESEKQLDEISASKEF</sequence>
<name>A0ABQ5E4B6_9ASTR</name>
<reference evidence="4" key="1">
    <citation type="journal article" date="2022" name="Int. J. Mol. Sci.">
        <title>Draft Genome of Tanacetum Coccineum: Genomic Comparison of Closely Related Tanacetum-Family Plants.</title>
        <authorList>
            <person name="Yamashiro T."/>
            <person name="Shiraishi A."/>
            <person name="Nakayama K."/>
            <person name="Satake H."/>
        </authorList>
    </citation>
    <scope>NUCLEOTIDE SEQUENCE</scope>
</reference>
<dbReference type="EMBL" id="BQNB010015877">
    <property type="protein sequence ID" value="GJT45174.1"/>
    <property type="molecule type" value="Genomic_DNA"/>
</dbReference>
<accession>A0ABQ5E4B6</accession>
<evidence type="ECO:0000313" key="5">
    <source>
        <dbReference type="Proteomes" id="UP001151760"/>
    </source>
</evidence>
<evidence type="ECO:0000313" key="4">
    <source>
        <dbReference type="EMBL" id="GJT45174.1"/>
    </source>
</evidence>
<dbReference type="Proteomes" id="UP001151760">
    <property type="component" value="Unassembled WGS sequence"/>
</dbReference>
<feature type="compositionally biased region" description="Basic and acidic residues" evidence="3">
    <location>
        <begin position="72"/>
        <end position="111"/>
    </location>
</feature>
<gene>
    <name evidence="4" type="ORF">Tco_0953889</name>
</gene>
<reference evidence="4" key="2">
    <citation type="submission" date="2022-01" db="EMBL/GenBank/DDBJ databases">
        <authorList>
            <person name="Yamashiro T."/>
            <person name="Shiraishi A."/>
            <person name="Satake H."/>
            <person name="Nakayama K."/>
        </authorList>
    </citation>
    <scope>NUCLEOTIDE SEQUENCE</scope>
</reference>
<keyword evidence="2" id="KW-0175">Coiled coil</keyword>
<comment type="caution">
    <text evidence="4">The sequence shown here is derived from an EMBL/GenBank/DDBJ whole genome shotgun (WGS) entry which is preliminary data.</text>
</comment>
<feature type="compositionally biased region" description="Polar residues" evidence="3">
    <location>
        <begin position="56"/>
        <end position="71"/>
    </location>
</feature>
<keyword evidence="5" id="KW-1185">Reference proteome</keyword>
<comment type="similarity">
    <text evidence="1">Belongs to the ICR family.</text>
</comment>
<dbReference type="PANTHER" id="PTHR34224">
    <property type="entry name" value="INTERACTOR OF CONSTITUTIVE ACTIVE ROPS 2, CHLOROPLASTIC-RELATED"/>
    <property type="match status" value="1"/>
</dbReference>
<organism evidence="4 5">
    <name type="scientific">Tanacetum coccineum</name>
    <dbReference type="NCBI Taxonomy" id="301880"/>
    <lineage>
        <taxon>Eukaryota</taxon>
        <taxon>Viridiplantae</taxon>
        <taxon>Streptophyta</taxon>
        <taxon>Embryophyta</taxon>
        <taxon>Tracheophyta</taxon>
        <taxon>Spermatophyta</taxon>
        <taxon>Magnoliopsida</taxon>
        <taxon>eudicotyledons</taxon>
        <taxon>Gunneridae</taxon>
        <taxon>Pentapetalae</taxon>
        <taxon>asterids</taxon>
        <taxon>campanulids</taxon>
        <taxon>Asterales</taxon>
        <taxon>Asteraceae</taxon>
        <taxon>Asteroideae</taxon>
        <taxon>Anthemideae</taxon>
        <taxon>Anthemidinae</taxon>
        <taxon>Tanacetum</taxon>
    </lineage>
</organism>
<proteinExistence type="inferred from homology"/>